<keyword evidence="1" id="KW-0819">tRNA processing</keyword>
<feature type="compositionally biased region" description="Basic and acidic residues" evidence="2">
    <location>
        <begin position="306"/>
        <end position="316"/>
    </location>
</feature>
<organism evidence="3">
    <name type="scientific">Halomonas sp. RT37</name>
    <dbReference type="NCBI Taxonomy" id="2950872"/>
    <lineage>
        <taxon>Bacteria</taxon>
        <taxon>Pseudomonadati</taxon>
        <taxon>Pseudomonadota</taxon>
        <taxon>Gammaproteobacteria</taxon>
        <taxon>Oceanospirillales</taxon>
        <taxon>Halomonadaceae</taxon>
        <taxon>Halomonas</taxon>
    </lineage>
</organism>
<comment type="similarity">
    <text evidence="1">Belongs to the class I-like SAM-binding methyltransferase superfamily. CmoM family.</text>
</comment>
<dbReference type="AlphaFoldDB" id="A0AAU7KKC4"/>
<keyword evidence="1" id="KW-0949">S-adenosyl-L-methionine</keyword>
<comment type="function">
    <text evidence="1">Catalyzes the methylation of 5-carboxymethoxyuridine (cmo5U) to form 5-methoxycarbonylmethoxyuridine (mcmo5U) at position 34 in tRNAs.</text>
</comment>
<feature type="binding site" evidence="1">
    <location>
        <position position="109"/>
    </location>
    <ligand>
        <name>S-adenosyl-L-methionine</name>
        <dbReference type="ChEBI" id="CHEBI:59789"/>
    </ligand>
</feature>
<evidence type="ECO:0000256" key="1">
    <source>
        <dbReference type="HAMAP-Rule" id="MF_02057"/>
    </source>
</evidence>
<dbReference type="Pfam" id="PF13489">
    <property type="entry name" value="Methyltransf_23"/>
    <property type="match status" value="1"/>
</dbReference>
<feature type="binding site" evidence="1">
    <location>
        <position position="65"/>
    </location>
    <ligand>
        <name>S-adenosyl-L-methionine</name>
        <dbReference type="ChEBI" id="CHEBI:59789"/>
    </ligand>
</feature>
<dbReference type="CDD" id="cd02440">
    <property type="entry name" value="AdoMet_MTases"/>
    <property type="match status" value="1"/>
</dbReference>
<accession>A0AAU7KKC4</accession>
<dbReference type="PANTHER" id="PTHR43861">
    <property type="entry name" value="TRANS-ACONITATE 2-METHYLTRANSFERASE-RELATED"/>
    <property type="match status" value="1"/>
</dbReference>
<dbReference type="HAMAP" id="MF_02057">
    <property type="entry name" value="tRNA_methyltr_CmoM"/>
    <property type="match status" value="1"/>
</dbReference>
<dbReference type="RefSeq" id="WP_348827666.1">
    <property type="nucleotide sequence ID" value="NZ_CP098827.1"/>
</dbReference>
<comment type="catalytic activity">
    <reaction evidence="1">
        <text>5-carboxymethoxyuridine(34) in tRNA + S-adenosyl-L-methionine = 5-methoxycarbonylmethoxyuridine(34) in tRNA + S-adenosyl-L-homocysteine</text>
        <dbReference type="Rhea" id="RHEA:54080"/>
        <dbReference type="Rhea" id="RHEA-COMP:13383"/>
        <dbReference type="Rhea" id="RHEA-COMP:13781"/>
        <dbReference type="ChEBI" id="CHEBI:57856"/>
        <dbReference type="ChEBI" id="CHEBI:59789"/>
        <dbReference type="ChEBI" id="CHEBI:136879"/>
        <dbReference type="ChEBI" id="CHEBI:138053"/>
    </reaction>
</comment>
<dbReference type="InterPro" id="IPR029063">
    <property type="entry name" value="SAM-dependent_MTases_sf"/>
</dbReference>
<feature type="binding site" evidence="1">
    <location>
        <position position="156"/>
    </location>
    <ligand>
        <name>S-adenosyl-L-methionine</name>
        <dbReference type="ChEBI" id="CHEBI:59789"/>
    </ligand>
</feature>
<dbReference type="GO" id="GO:0032259">
    <property type="term" value="P:methylation"/>
    <property type="evidence" value="ECO:0007669"/>
    <property type="project" value="UniProtKB-KW"/>
</dbReference>
<evidence type="ECO:0000313" key="3">
    <source>
        <dbReference type="EMBL" id="XBO72034.1"/>
    </source>
</evidence>
<dbReference type="InterPro" id="IPR033664">
    <property type="entry name" value="Cmo5U_methylTrfase"/>
</dbReference>
<dbReference type="GO" id="GO:0006400">
    <property type="term" value="P:tRNA modification"/>
    <property type="evidence" value="ECO:0007669"/>
    <property type="project" value="UniProtKB-UniRule"/>
</dbReference>
<keyword evidence="1 3" id="KW-0489">Methyltransferase</keyword>
<feature type="binding site" evidence="1">
    <location>
        <begin position="88"/>
        <end position="89"/>
    </location>
    <ligand>
        <name>S-adenosyl-L-methionine</name>
        <dbReference type="ChEBI" id="CHEBI:59789"/>
    </ligand>
</feature>
<evidence type="ECO:0000256" key="2">
    <source>
        <dbReference type="SAM" id="MobiDB-lite"/>
    </source>
</evidence>
<dbReference type="EMBL" id="CP098827">
    <property type="protein sequence ID" value="XBO72034.1"/>
    <property type="molecule type" value="Genomic_DNA"/>
</dbReference>
<dbReference type="GO" id="GO:0097697">
    <property type="term" value="F:tRNA (5-carboxymethoxyuridine(34)-5-O)-methyltransferase activity"/>
    <property type="evidence" value="ECO:0007669"/>
    <property type="project" value="UniProtKB-UniRule"/>
</dbReference>
<keyword evidence="1" id="KW-0808">Transferase</keyword>
<reference evidence="3" key="1">
    <citation type="submission" date="2022-06" db="EMBL/GenBank/DDBJ databases">
        <title>A novel DMS-producing enzyme.</title>
        <authorList>
            <person name="Zhang Y."/>
        </authorList>
    </citation>
    <scope>NUCLEOTIDE SEQUENCE</scope>
    <source>
        <strain evidence="3">RT37</strain>
    </source>
</reference>
<comment type="caution">
    <text evidence="1">Lacks conserved residue(s) required for the propagation of feature annotation.</text>
</comment>
<name>A0AAU7KKC4_9GAMM</name>
<protein>
    <recommendedName>
        <fullName evidence="1">tRNA 5-carboxymethoxyuridine methyltransferase</fullName>
        <ecNumber evidence="1">2.1.1.-</ecNumber>
    </recommendedName>
    <alternativeName>
        <fullName evidence="1">cmo5U methyltransferase</fullName>
    </alternativeName>
</protein>
<proteinExistence type="inferred from homology"/>
<dbReference type="EC" id="2.1.1.-" evidence="1"/>
<feature type="region of interest" description="Disordered" evidence="2">
    <location>
        <begin position="294"/>
        <end position="316"/>
    </location>
</feature>
<dbReference type="SUPFAM" id="SSF53335">
    <property type="entry name" value="S-adenosyl-L-methionine-dependent methyltransferases"/>
    <property type="match status" value="1"/>
</dbReference>
<sequence length="316" mass="34183">MSQHPTSDAAVTPAAGSVAASDAAASVAGHASGGAPLSVHGDRHFDGLADKFSASLYGHLRGELRLSLLDRLLPEMLDLEGQPVLDVGAGLGQQAQWFLERGHAVTLAEPAGEMLDRAREAIDAQGVEASRVRFLTSPLQDLAGEAPGPWPLVVCHAVLEWLGDPRAAIDRLAALMAPGAQLSLMVFNRDALRLSNVVKGNLDKALEDRLEGKGQRQRLTPISPLTHDQVMAWTEEAGLRCEGVAGIRVFHDYLRQPPQNDNELDKLVALEHAYCRLDPHWRLGRYLLYTFRRPADPEGSPSPRDGGADTREETPT</sequence>
<gene>
    <name evidence="1" type="primary">cmoM</name>
    <name evidence="3" type="ORF">NFG58_04810</name>
</gene>
<dbReference type="Gene3D" id="3.40.50.150">
    <property type="entry name" value="Vaccinia Virus protein VP39"/>
    <property type="match status" value="1"/>
</dbReference>